<dbReference type="Pfam" id="PF00657">
    <property type="entry name" value="Lipase_GDSL"/>
    <property type="match status" value="1"/>
</dbReference>
<evidence type="ECO:0000313" key="4">
    <source>
        <dbReference type="Proteomes" id="UP000291084"/>
    </source>
</evidence>
<dbReference type="OrthoDB" id="1600564at2759"/>
<reference evidence="3 4" key="1">
    <citation type="journal article" date="2015" name="Sci. Rep.">
        <title>The power of single molecule real-time sequencing technology in the de novo assembly of a eukaryotic genome.</title>
        <authorList>
            <person name="Sakai H."/>
            <person name="Naito K."/>
            <person name="Ogiso-Tanaka E."/>
            <person name="Takahashi Y."/>
            <person name="Iseki K."/>
            <person name="Muto C."/>
            <person name="Satou K."/>
            <person name="Teruya K."/>
            <person name="Shiroma A."/>
            <person name="Shimoji M."/>
            <person name="Hirano T."/>
            <person name="Itoh T."/>
            <person name="Kaga A."/>
            <person name="Tomooka N."/>
        </authorList>
    </citation>
    <scope>NUCLEOTIDE SEQUENCE [LARGE SCALE GENOMIC DNA]</scope>
    <source>
        <strain evidence="4">cv. Shumari</strain>
    </source>
</reference>
<evidence type="ECO:0000256" key="1">
    <source>
        <dbReference type="ARBA" id="ARBA00008668"/>
    </source>
</evidence>
<dbReference type="PANTHER" id="PTHR45966">
    <property type="entry name" value="GDSL-LIKE LIPASE/ACYLHYDROLASE"/>
    <property type="match status" value="1"/>
</dbReference>
<dbReference type="Gene3D" id="3.40.50.1110">
    <property type="entry name" value="SGNH hydrolase"/>
    <property type="match status" value="2"/>
</dbReference>
<sequence length="231" mass="25724">MSYCHSSITTCLPEKNAALFILGDSLFDNGNNNYINTTTSYQANYYPYGETFFKYPSGRFSDGRMIPDVEIYNLGGRKFGFVNVGAIGCSPGIRVLVNNGSTCFEEVLAIARLHNTALSKRIAELEKQLNGFKYSITDFYSTSLEVLNNPTKYGFKETIVACCGGGPYRGDGSCGGKKGIKEYELCNNVNQHVYFDSIHLTDRASQHIGELIWNGNHTVTSPYNLKQLFQF</sequence>
<accession>A0A0S3SWY3</accession>
<gene>
    <name evidence="3" type="primary">Vigan.09G049200</name>
    <name evidence="3" type="ORF">VIGAN_09049200</name>
</gene>
<evidence type="ECO:0000313" key="3">
    <source>
        <dbReference type="EMBL" id="BAT97132.1"/>
    </source>
</evidence>
<dbReference type="InterPro" id="IPR001087">
    <property type="entry name" value="GDSL"/>
</dbReference>
<organism evidence="3 4">
    <name type="scientific">Vigna angularis var. angularis</name>
    <dbReference type="NCBI Taxonomy" id="157739"/>
    <lineage>
        <taxon>Eukaryota</taxon>
        <taxon>Viridiplantae</taxon>
        <taxon>Streptophyta</taxon>
        <taxon>Embryophyta</taxon>
        <taxon>Tracheophyta</taxon>
        <taxon>Spermatophyta</taxon>
        <taxon>Magnoliopsida</taxon>
        <taxon>eudicotyledons</taxon>
        <taxon>Gunneridae</taxon>
        <taxon>Pentapetalae</taxon>
        <taxon>rosids</taxon>
        <taxon>fabids</taxon>
        <taxon>Fabales</taxon>
        <taxon>Fabaceae</taxon>
        <taxon>Papilionoideae</taxon>
        <taxon>50 kb inversion clade</taxon>
        <taxon>NPAAA clade</taxon>
        <taxon>indigoferoid/millettioid clade</taxon>
        <taxon>Phaseoleae</taxon>
        <taxon>Vigna</taxon>
    </lineage>
</organism>
<dbReference type="EMBL" id="AP015042">
    <property type="protein sequence ID" value="BAT97132.1"/>
    <property type="molecule type" value="Genomic_DNA"/>
</dbReference>
<evidence type="ECO:0000256" key="2">
    <source>
        <dbReference type="ARBA" id="ARBA00022729"/>
    </source>
</evidence>
<dbReference type="Proteomes" id="UP000291084">
    <property type="component" value="Chromosome 9"/>
</dbReference>
<dbReference type="PANTHER" id="PTHR45966:SF34">
    <property type="entry name" value="GDSL-LIKE LIPASE_ACYLHYDROLASE"/>
    <property type="match status" value="1"/>
</dbReference>
<protein>
    <recommendedName>
        <fullName evidence="5">SGNH hydrolase-type esterase domain-containing protein</fullName>
    </recommendedName>
</protein>
<evidence type="ECO:0008006" key="5">
    <source>
        <dbReference type="Google" id="ProtNLM"/>
    </source>
</evidence>
<name>A0A0S3SWY3_PHAAN</name>
<proteinExistence type="inferred from homology"/>
<dbReference type="GO" id="GO:0016298">
    <property type="term" value="F:lipase activity"/>
    <property type="evidence" value="ECO:0007669"/>
    <property type="project" value="TreeGrafter"/>
</dbReference>
<keyword evidence="4" id="KW-1185">Reference proteome</keyword>
<dbReference type="InterPro" id="IPR036514">
    <property type="entry name" value="SGNH_hydro_sf"/>
</dbReference>
<dbReference type="InterPro" id="IPR044552">
    <property type="entry name" value="GLIP1-5/GLL25"/>
</dbReference>
<keyword evidence="2" id="KW-0732">Signal</keyword>
<dbReference type="AlphaFoldDB" id="A0A0S3SWY3"/>
<comment type="similarity">
    <text evidence="1">Belongs to the 'GDSL' lipolytic enzyme family.</text>
</comment>